<dbReference type="PANTHER" id="PTHR11941:SF54">
    <property type="entry name" value="ENOYL-COA HYDRATASE, MITOCHONDRIAL"/>
    <property type="match status" value="1"/>
</dbReference>
<dbReference type="AlphaFoldDB" id="A0A166VB99"/>
<dbReference type="PANTHER" id="PTHR11941">
    <property type="entry name" value="ENOYL-COA HYDRATASE-RELATED"/>
    <property type="match status" value="1"/>
</dbReference>
<protein>
    <recommendedName>
        <fullName evidence="4">Enoyl-CoA hydratase</fullName>
    </recommendedName>
</protein>
<dbReference type="InterPro" id="IPR029045">
    <property type="entry name" value="ClpP/crotonase-like_dom_sf"/>
</dbReference>
<evidence type="ECO:0000313" key="2">
    <source>
        <dbReference type="EMBL" id="KZN32445.1"/>
    </source>
</evidence>
<dbReference type="GO" id="GO:0006635">
    <property type="term" value="P:fatty acid beta-oxidation"/>
    <property type="evidence" value="ECO:0007669"/>
    <property type="project" value="TreeGrafter"/>
</dbReference>
<dbReference type="Proteomes" id="UP000076643">
    <property type="component" value="Unassembled WGS sequence"/>
</dbReference>
<dbReference type="RefSeq" id="WP_063365867.1">
    <property type="nucleotide sequence ID" value="NZ_AQHB01000023.1"/>
</dbReference>
<evidence type="ECO:0000256" key="1">
    <source>
        <dbReference type="ARBA" id="ARBA00005254"/>
    </source>
</evidence>
<dbReference type="InterPro" id="IPR001753">
    <property type="entry name" value="Enoyl-CoA_hydra/iso"/>
</dbReference>
<dbReference type="SUPFAM" id="SSF52096">
    <property type="entry name" value="ClpP/crotonase"/>
    <property type="match status" value="1"/>
</dbReference>
<dbReference type="GO" id="GO:0003824">
    <property type="term" value="F:catalytic activity"/>
    <property type="evidence" value="ECO:0007669"/>
    <property type="project" value="UniProtKB-ARBA"/>
</dbReference>
<comment type="similarity">
    <text evidence="1">Belongs to the enoyl-CoA hydratase/isomerase family.</text>
</comment>
<comment type="caution">
    <text evidence="2">The sequence shown here is derived from an EMBL/GenBank/DDBJ whole genome shotgun (WGS) entry which is preliminary data.</text>
</comment>
<dbReference type="EMBL" id="AUYB01000132">
    <property type="protein sequence ID" value="KZN32445.1"/>
    <property type="molecule type" value="Genomic_DNA"/>
</dbReference>
<dbReference type="CDD" id="cd06558">
    <property type="entry name" value="crotonase-like"/>
    <property type="match status" value="1"/>
</dbReference>
<organism evidence="2 3">
    <name type="scientific">Pseudoalteromonas luteoviolacea DSM 6061</name>
    <dbReference type="NCBI Taxonomy" id="1365250"/>
    <lineage>
        <taxon>Bacteria</taxon>
        <taxon>Pseudomonadati</taxon>
        <taxon>Pseudomonadota</taxon>
        <taxon>Gammaproteobacteria</taxon>
        <taxon>Alteromonadales</taxon>
        <taxon>Pseudoalteromonadaceae</taxon>
        <taxon>Pseudoalteromonas</taxon>
    </lineage>
</organism>
<evidence type="ECO:0008006" key="4">
    <source>
        <dbReference type="Google" id="ProtNLM"/>
    </source>
</evidence>
<keyword evidence="3" id="KW-1185">Reference proteome</keyword>
<gene>
    <name evidence="2" type="ORF">N475_22450</name>
</gene>
<accession>A0A166VB99</accession>
<sequence length="276" mass="30178">MAVIFVHVRKTSTQQSEPLAIMKAGSLHWARMQLDQKACLSGSIIAQLNRFFAPEQATQSPTFKVLSGNHTGAFCLGADLTLLAQLAQHGDIAGLQNYAADYLMLVNRILTGRKDSVTSISVVQGRALGAGMVMALALASDIVIAEPQAEFMNPDILFNDYPSSVLAKKLSNKASCDIVMDVVCSGKKFSAEALYELGLVDILCKKGCADKAVYDLVARVRASSHGHIALQKYRADHHGLSNKTRKILIDRWVSNITNGDNRFIQYIRRLGRLQSE</sequence>
<proteinExistence type="inferred from homology"/>
<dbReference type="Gene3D" id="3.90.226.10">
    <property type="entry name" value="2-enoyl-CoA Hydratase, Chain A, domain 1"/>
    <property type="match status" value="1"/>
</dbReference>
<evidence type="ECO:0000313" key="3">
    <source>
        <dbReference type="Proteomes" id="UP000076643"/>
    </source>
</evidence>
<reference evidence="2 3" key="1">
    <citation type="submission" date="2013-07" db="EMBL/GenBank/DDBJ databases">
        <title>Comparative Genomic and Metabolomic Analysis of Twelve Strains of Pseudoalteromonas luteoviolacea.</title>
        <authorList>
            <person name="Vynne N.G."/>
            <person name="Mansson M."/>
            <person name="Gram L."/>
        </authorList>
    </citation>
    <scope>NUCLEOTIDE SEQUENCE [LARGE SCALE GENOMIC DNA]</scope>
    <source>
        <strain evidence="2 3">DSM 6061</strain>
    </source>
</reference>
<dbReference type="PATRIC" id="fig|1365250.3.peg.4292"/>
<name>A0A166VB99_9GAMM</name>
<dbReference type="Pfam" id="PF00378">
    <property type="entry name" value="ECH_1"/>
    <property type="match status" value="1"/>
</dbReference>